<dbReference type="Pfam" id="PF00857">
    <property type="entry name" value="Isochorismatase"/>
    <property type="match status" value="1"/>
</dbReference>
<evidence type="ECO:0000313" key="3">
    <source>
        <dbReference type="EMBL" id="MET4635355.1"/>
    </source>
</evidence>
<protein>
    <submittedName>
        <fullName evidence="3">Nicotinamidase-related amidase</fullName>
    </submittedName>
</protein>
<organism evidence="3 4">
    <name type="scientific">Kaistia defluvii</name>
    <dbReference type="NCBI Taxonomy" id="410841"/>
    <lineage>
        <taxon>Bacteria</taxon>
        <taxon>Pseudomonadati</taxon>
        <taxon>Pseudomonadota</taxon>
        <taxon>Alphaproteobacteria</taxon>
        <taxon>Hyphomicrobiales</taxon>
        <taxon>Kaistiaceae</taxon>
        <taxon>Kaistia</taxon>
    </lineage>
</organism>
<dbReference type="InterPro" id="IPR050272">
    <property type="entry name" value="Isochorismatase-like_hydrls"/>
</dbReference>
<dbReference type="EMBL" id="JBEPSM010000002">
    <property type="protein sequence ID" value="MET4635355.1"/>
    <property type="molecule type" value="Genomic_DNA"/>
</dbReference>
<feature type="domain" description="Isochorismatase-like" evidence="2">
    <location>
        <begin position="3"/>
        <end position="149"/>
    </location>
</feature>
<dbReference type="SUPFAM" id="SSF52499">
    <property type="entry name" value="Isochorismatase-like hydrolases"/>
    <property type="match status" value="1"/>
</dbReference>
<evidence type="ECO:0000256" key="1">
    <source>
        <dbReference type="ARBA" id="ARBA00022801"/>
    </source>
</evidence>
<keyword evidence="4" id="KW-1185">Reference proteome</keyword>
<sequence length="168" mass="18231">MHAVLPNIVRIAGHAPDRTIFTRFVPPPSSAEARGTWRHYYTLHSQSTLDTIDPAAIDLIDPLAAFAPPAVVIDKPVYSAFLGTTLRQTLMARGADGIIVTGAETDVCVLATVLDAVDLGWPVYVISDGVCSSTDASHDAVLTLYHTRFYQQVQVLTTDVLMEIWPPS</sequence>
<dbReference type="PANTHER" id="PTHR43540:SF6">
    <property type="entry name" value="ISOCHORISMATASE-LIKE DOMAIN-CONTAINING PROTEIN"/>
    <property type="match status" value="1"/>
</dbReference>
<keyword evidence="1" id="KW-0378">Hydrolase</keyword>
<dbReference type="InterPro" id="IPR036380">
    <property type="entry name" value="Isochorismatase-like_sf"/>
</dbReference>
<evidence type="ECO:0000313" key="4">
    <source>
        <dbReference type="Proteomes" id="UP001549321"/>
    </source>
</evidence>
<dbReference type="RefSeq" id="WP_354552646.1">
    <property type="nucleotide sequence ID" value="NZ_JBEPSM010000002.1"/>
</dbReference>
<name>A0ABV2R295_9HYPH</name>
<evidence type="ECO:0000259" key="2">
    <source>
        <dbReference type="Pfam" id="PF00857"/>
    </source>
</evidence>
<reference evidence="3 4" key="1">
    <citation type="submission" date="2024-06" db="EMBL/GenBank/DDBJ databases">
        <title>Sorghum-associated microbial communities from plants grown in Nebraska, USA.</title>
        <authorList>
            <person name="Schachtman D."/>
        </authorList>
    </citation>
    <scope>NUCLEOTIDE SEQUENCE [LARGE SCALE GENOMIC DNA]</scope>
    <source>
        <strain evidence="3 4">3207</strain>
    </source>
</reference>
<comment type="caution">
    <text evidence="3">The sequence shown here is derived from an EMBL/GenBank/DDBJ whole genome shotgun (WGS) entry which is preliminary data.</text>
</comment>
<dbReference type="CDD" id="cd00431">
    <property type="entry name" value="cysteine_hydrolases"/>
    <property type="match status" value="1"/>
</dbReference>
<dbReference type="Proteomes" id="UP001549321">
    <property type="component" value="Unassembled WGS sequence"/>
</dbReference>
<dbReference type="PANTHER" id="PTHR43540">
    <property type="entry name" value="PEROXYUREIDOACRYLATE/UREIDOACRYLATE AMIDOHYDROLASE-RELATED"/>
    <property type="match status" value="1"/>
</dbReference>
<gene>
    <name evidence="3" type="ORF">ABIE08_003301</name>
</gene>
<dbReference type="Gene3D" id="3.40.50.850">
    <property type="entry name" value="Isochorismatase-like"/>
    <property type="match status" value="1"/>
</dbReference>
<proteinExistence type="predicted"/>
<accession>A0ABV2R295</accession>
<dbReference type="InterPro" id="IPR000868">
    <property type="entry name" value="Isochorismatase-like_dom"/>
</dbReference>